<feature type="transmembrane region" description="Helical" evidence="1">
    <location>
        <begin position="56"/>
        <end position="78"/>
    </location>
</feature>
<accession>A0A6M0CE60</accession>
<reference evidence="2 3" key="1">
    <citation type="submission" date="2020-01" db="EMBL/GenBank/DDBJ databases">
        <title>Spongiivirga citrea KCTC 32990T.</title>
        <authorList>
            <person name="Wang G."/>
        </authorList>
    </citation>
    <scope>NUCLEOTIDE SEQUENCE [LARGE SCALE GENOMIC DNA]</scope>
    <source>
        <strain evidence="2 3">KCTC 32990</strain>
    </source>
</reference>
<evidence type="ECO:0000256" key="1">
    <source>
        <dbReference type="SAM" id="Phobius"/>
    </source>
</evidence>
<evidence type="ECO:0000313" key="2">
    <source>
        <dbReference type="EMBL" id="NER16095.1"/>
    </source>
</evidence>
<name>A0A6M0CE60_9FLAO</name>
<dbReference type="AlphaFoldDB" id="A0A6M0CE60"/>
<dbReference type="EMBL" id="JAABOQ010000001">
    <property type="protein sequence ID" value="NER16095.1"/>
    <property type="molecule type" value="Genomic_DNA"/>
</dbReference>
<protein>
    <submittedName>
        <fullName evidence="2">DoxX family protein</fullName>
    </submittedName>
</protein>
<keyword evidence="1" id="KW-1133">Transmembrane helix</keyword>
<proteinExistence type="predicted"/>
<keyword evidence="1" id="KW-0812">Transmembrane</keyword>
<keyword evidence="3" id="KW-1185">Reference proteome</keyword>
<evidence type="ECO:0000313" key="3">
    <source>
        <dbReference type="Proteomes" id="UP000474296"/>
    </source>
</evidence>
<comment type="caution">
    <text evidence="2">The sequence shown here is derived from an EMBL/GenBank/DDBJ whole genome shotgun (WGS) entry which is preliminary data.</text>
</comment>
<organism evidence="2 3">
    <name type="scientific">Spongiivirga citrea</name>
    <dbReference type="NCBI Taxonomy" id="1481457"/>
    <lineage>
        <taxon>Bacteria</taxon>
        <taxon>Pseudomonadati</taxon>
        <taxon>Bacteroidota</taxon>
        <taxon>Flavobacteriia</taxon>
        <taxon>Flavobacteriales</taxon>
        <taxon>Flavobacteriaceae</taxon>
        <taxon>Spongiivirga</taxon>
    </lineage>
</organism>
<sequence>MNSRVIKLFLRITIGVGFLSAVADRLGLWPAEISAWGNWENFLGYTKSINAIIPEILIPTVGVMVTIAEVLFGICLIIGLKTELTAKLSGYLMIIFALAITFSSGIKGAFDYSVFAASAGAFGLSIMKNKYLELDMLITRKK</sequence>
<feature type="transmembrane region" description="Helical" evidence="1">
    <location>
        <begin position="90"/>
        <end position="106"/>
    </location>
</feature>
<dbReference type="RefSeq" id="WP_164029348.1">
    <property type="nucleotide sequence ID" value="NZ_JAABOQ010000001.1"/>
</dbReference>
<gene>
    <name evidence="2" type="ORF">GWK10_02680</name>
</gene>
<keyword evidence="1" id="KW-0472">Membrane</keyword>
<dbReference type="Proteomes" id="UP000474296">
    <property type="component" value="Unassembled WGS sequence"/>
</dbReference>